<reference evidence="2" key="1">
    <citation type="journal article" date="2003" name="Arch. Virol.">
        <title>Distribution and genetic diversity of tomato-infecting begomoviruses in Brazil.</title>
        <authorList>
            <person name="Ribeiro S.G."/>
            <person name="Ambrozevicius L.P."/>
            <person name="Avila A.C."/>
            <person name="Bezerra I.C."/>
            <person name="Calegario R.F."/>
            <person name="Fernandes J.J."/>
            <person name="Lima M.F."/>
            <person name="de Mello R.N."/>
            <person name="Rocha H."/>
            <person name="Zerbini F.M."/>
        </authorList>
    </citation>
    <scope>NUCLEOTIDE SEQUENCE</scope>
    <source>
        <strain evidence="2">PE-Pq3</strain>
    </source>
</reference>
<organism evidence="2">
    <name type="scientific">Tomato crinkle virus</name>
    <dbReference type="NCBI Taxonomy" id="172395"/>
    <lineage>
        <taxon>Viruses</taxon>
        <taxon>Monodnaviria</taxon>
        <taxon>Shotokuvirae</taxon>
        <taxon>Cressdnaviricota</taxon>
        <taxon>Repensiviricetes</taxon>
        <taxon>Geplafuvirales</taxon>
        <taxon>Geminiviridae</taxon>
        <taxon>Begomovirus</taxon>
    </lineage>
</organism>
<evidence type="ECO:0000313" key="2">
    <source>
        <dbReference type="EMBL" id="AAL82862.1"/>
    </source>
</evidence>
<dbReference type="EMBL" id="AY049218">
    <property type="protein sequence ID" value="AAL82862.1"/>
    <property type="molecule type" value="Genomic_DNA"/>
</dbReference>
<feature type="non-terminal residue" evidence="2">
    <location>
        <position position="55"/>
    </location>
</feature>
<gene>
    <name evidence="2" type="primary">AV1</name>
</gene>
<protein>
    <submittedName>
        <fullName evidence="2">Capsid protein</fullName>
    </submittedName>
</protein>
<feature type="region of interest" description="Disordered" evidence="1">
    <location>
        <begin position="28"/>
        <end position="55"/>
    </location>
</feature>
<accession>Q8QPR8</accession>
<sequence>MALSLIQMSKRGATWRSLEGISKARRSINFSPRGGNGPRSNKAADWVNRPMYRKP</sequence>
<proteinExistence type="predicted"/>
<name>Q8QPR8_9GEMI</name>
<evidence type="ECO:0000256" key="1">
    <source>
        <dbReference type="SAM" id="MobiDB-lite"/>
    </source>
</evidence>